<dbReference type="Proteomes" id="UP000184342">
    <property type="component" value="Unassembled WGS sequence"/>
</dbReference>
<name>A0A1M6KB62_9FIRM</name>
<evidence type="ECO:0000313" key="2">
    <source>
        <dbReference type="Proteomes" id="UP000184342"/>
    </source>
</evidence>
<evidence type="ECO:0008006" key="3">
    <source>
        <dbReference type="Google" id="ProtNLM"/>
    </source>
</evidence>
<evidence type="ECO:0000313" key="1">
    <source>
        <dbReference type="EMBL" id="SHJ56144.1"/>
    </source>
</evidence>
<dbReference type="STRING" id="1122934.SAMN02745691_02158"/>
<dbReference type="OrthoDB" id="9813379at2"/>
<proteinExistence type="predicted"/>
<sequence length="102" mass="11568">MELFNALGEMDGSFLPRFRGLMGRIRLEKESGLLLSPCNSIHMFGMKFSIEAVFVDKEDRICHIIHSTGKRKISPLIRSCAYVIEAPAGTMKEIWNCMTKSE</sequence>
<keyword evidence="2" id="KW-1185">Reference proteome</keyword>
<protein>
    <recommendedName>
        <fullName evidence="3">DUF192 domain-containing protein</fullName>
    </recommendedName>
</protein>
<dbReference type="Gene3D" id="2.60.120.1140">
    <property type="entry name" value="Protein of unknown function DUF192"/>
    <property type="match status" value="1"/>
</dbReference>
<dbReference type="RefSeq" id="WP_094757437.1">
    <property type="nucleotide sequence ID" value="NZ_FQYT01000026.1"/>
</dbReference>
<dbReference type="InterPro" id="IPR003795">
    <property type="entry name" value="DUF192"/>
</dbReference>
<dbReference type="Pfam" id="PF02643">
    <property type="entry name" value="DUF192"/>
    <property type="match status" value="1"/>
</dbReference>
<dbReference type="EMBL" id="FQYT01000026">
    <property type="protein sequence ID" value="SHJ56144.1"/>
    <property type="molecule type" value="Genomic_DNA"/>
</dbReference>
<gene>
    <name evidence="1" type="ORF">SAMN02745691_02158</name>
</gene>
<dbReference type="AlphaFoldDB" id="A0A1M6KB62"/>
<reference evidence="1 2" key="1">
    <citation type="submission" date="2016-11" db="EMBL/GenBank/DDBJ databases">
        <authorList>
            <person name="Jaros S."/>
            <person name="Januszkiewicz K."/>
            <person name="Wedrychowicz H."/>
        </authorList>
    </citation>
    <scope>NUCLEOTIDE SEQUENCE [LARGE SCALE GENOMIC DNA]</scope>
    <source>
        <strain evidence="1 2">DSM 15970</strain>
    </source>
</reference>
<dbReference type="InterPro" id="IPR038695">
    <property type="entry name" value="Saro_0823-like_sf"/>
</dbReference>
<accession>A0A1M6KB62</accession>
<organism evidence="1 2">
    <name type="scientific">Parasporobacterium paucivorans DSM 15970</name>
    <dbReference type="NCBI Taxonomy" id="1122934"/>
    <lineage>
        <taxon>Bacteria</taxon>
        <taxon>Bacillati</taxon>
        <taxon>Bacillota</taxon>
        <taxon>Clostridia</taxon>
        <taxon>Lachnospirales</taxon>
        <taxon>Lachnospiraceae</taxon>
        <taxon>Parasporobacterium</taxon>
    </lineage>
</organism>